<sequence>MRQCATMYTALSSVALLVSGASAAAYEVRSEHMLDPIKNVAFINDTGKFWEAQKDNDGFFSVIGREGAVLEADLKGVVMHSRLAYGLSRAFMATGDEKHLQLASQALNFIYEHGHDEVYGGWHTQTDSRGNRIPTGSEDNEKWLLVQTYALLGMVAMCEATNDPAVHCETLDKSIQEYDQLLWDTETKEGGYFEKNSRDFSRQFGKGIGGVLDVLNVWAMPRLLINHGAGEGAGGKEGNAAHQLTMQRYSNLSDLLMTKVVASMDSPSVKYGVASGFYTNWTIAESDTTTQVGHLYKIIWTLARMYALSPSSTEYLDAIDKLWRENKMLGAFDEQVGSPHALLDWRKGITSRQKGYWQAEQSFMAGMTVLTLDRQMGEAERDEYLEVIDKSLMFFYDRLVDPVHGDVFSQLDETGKTVVKGDKGSIYKSCFHSMELAFYAYVYSMLFRNDVSKRRVPLFYRLHNRDETKEELLVVLTPIPIEKGRLVIESVDRDGEAYTDFDSNSRTVRVRRGEGGVFRVVFGIHDK</sequence>
<name>A0A0G4EMR8_VITBC</name>
<keyword evidence="10" id="KW-0732">Signal</keyword>
<gene>
    <name evidence="11" type="ORF">Vbra_5252</name>
</gene>
<dbReference type="EMBL" id="CDMY01000271">
    <property type="protein sequence ID" value="CEL98466.1"/>
    <property type="molecule type" value="Genomic_DNA"/>
</dbReference>
<dbReference type="AlphaFoldDB" id="A0A0G4EMR8"/>
<feature type="chain" id="PRO_5005187564" description="N-acylglucosamine 2-epimerase" evidence="10">
    <location>
        <begin position="26"/>
        <end position="527"/>
    </location>
</feature>
<dbReference type="SUPFAM" id="SSF48208">
    <property type="entry name" value="Six-hairpin glycosidases"/>
    <property type="match status" value="1"/>
</dbReference>
<evidence type="ECO:0000256" key="2">
    <source>
        <dbReference type="ARBA" id="ARBA00013176"/>
    </source>
</evidence>
<accession>A0A0G4EMR8</accession>
<evidence type="ECO:0000256" key="1">
    <source>
        <dbReference type="ARBA" id="ARBA00008558"/>
    </source>
</evidence>
<comment type="similarity">
    <text evidence="1">Belongs to the N-acylglucosamine 2-epimerase family.</text>
</comment>
<dbReference type="VEuPathDB" id="CryptoDB:Vbra_5252"/>
<dbReference type="InterPro" id="IPR012341">
    <property type="entry name" value="6hp_glycosidase-like_sf"/>
</dbReference>
<dbReference type="InParanoid" id="A0A0G4EMR8"/>
<evidence type="ECO:0000256" key="5">
    <source>
        <dbReference type="ARBA" id="ARBA00031608"/>
    </source>
</evidence>
<comment type="catalytic activity">
    <reaction evidence="8">
        <text>an N-acyl-D-glucosamine = an N-acyl-D-mannosamine</text>
        <dbReference type="Rhea" id="RHEA:19033"/>
        <dbReference type="ChEBI" id="CHEBI:16062"/>
        <dbReference type="ChEBI" id="CHEBI:17274"/>
        <dbReference type="EC" id="5.1.3.8"/>
    </reaction>
    <physiologicalReaction direction="left-to-right" evidence="8">
        <dbReference type="Rhea" id="RHEA:19034"/>
    </physiologicalReaction>
    <physiologicalReaction direction="right-to-left" evidence="8">
        <dbReference type="Rhea" id="RHEA:19035"/>
    </physiologicalReaction>
</comment>
<dbReference type="Pfam" id="PF07221">
    <property type="entry name" value="GlcNAc_2-epim"/>
    <property type="match status" value="1"/>
</dbReference>
<organism evidence="11 12">
    <name type="scientific">Vitrella brassicaformis (strain CCMP3155)</name>
    <dbReference type="NCBI Taxonomy" id="1169540"/>
    <lineage>
        <taxon>Eukaryota</taxon>
        <taxon>Sar</taxon>
        <taxon>Alveolata</taxon>
        <taxon>Colpodellida</taxon>
        <taxon>Vitrellaceae</taxon>
        <taxon>Vitrella</taxon>
    </lineage>
</organism>
<dbReference type="Proteomes" id="UP000041254">
    <property type="component" value="Unassembled WGS sequence"/>
</dbReference>
<evidence type="ECO:0000313" key="12">
    <source>
        <dbReference type="Proteomes" id="UP000041254"/>
    </source>
</evidence>
<evidence type="ECO:0000256" key="9">
    <source>
        <dbReference type="ARBA" id="ARBA00046544"/>
    </source>
</evidence>
<evidence type="ECO:0000256" key="10">
    <source>
        <dbReference type="SAM" id="SignalP"/>
    </source>
</evidence>
<comment type="subunit">
    <text evidence="9">Homodimer. Forms a heterodimer with renin and inhibits its activity.</text>
</comment>
<keyword evidence="4" id="KW-0413">Isomerase</keyword>
<dbReference type="GO" id="GO:0050121">
    <property type="term" value="F:N-acylglucosamine 2-epimerase activity"/>
    <property type="evidence" value="ECO:0007669"/>
    <property type="project" value="UniProtKB-EC"/>
</dbReference>
<dbReference type="InterPro" id="IPR010819">
    <property type="entry name" value="AGE/CE"/>
</dbReference>
<evidence type="ECO:0000256" key="8">
    <source>
        <dbReference type="ARBA" id="ARBA00034243"/>
    </source>
</evidence>
<dbReference type="EC" id="5.1.3.8" evidence="2"/>
<evidence type="ECO:0000256" key="3">
    <source>
        <dbReference type="ARBA" id="ARBA00014959"/>
    </source>
</evidence>
<proteinExistence type="inferred from homology"/>
<keyword evidence="12" id="KW-1185">Reference proteome</keyword>
<dbReference type="GO" id="GO:0005975">
    <property type="term" value="P:carbohydrate metabolic process"/>
    <property type="evidence" value="ECO:0007669"/>
    <property type="project" value="InterPro"/>
</dbReference>
<evidence type="ECO:0000256" key="6">
    <source>
        <dbReference type="ARBA" id="ARBA00031909"/>
    </source>
</evidence>
<protein>
    <recommendedName>
        <fullName evidence="3">N-acylglucosamine 2-epimerase</fullName>
        <ecNumber evidence="2">5.1.3.8</ecNumber>
    </recommendedName>
    <alternativeName>
        <fullName evidence="7">GlcNAc 2-epimerase</fullName>
    </alternativeName>
    <alternativeName>
        <fullName evidence="5">N-acetyl-D-glucosamine 2-epimerase</fullName>
    </alternativeName>
    <alternativeName>
        <fullName evidence="6">Renin-binding protein</fullName>
    </alternativeName>
</protein>
<reference evidence="11 12" key="1">
    <citation type="submission" date="2014-11" db="EMBL/GenBank/DDBJ databases">
        <authorList>
            <person name="Zhu J."/>
            <person name="Qi W."/>
            <person name="Song R."/>
        </authorList>
    </citation>
    <scope>NUCLEOTIDE SEQUENCE [LARGE SCALE GENOMIC DNA]</scope>
</reference>
<dbReference type="PANTHER" id="PTHR15108">
    <property type="entry name" value="N-ACYLGLUCOSAMINE-2-EPIMERASE"/>
    <property type="match status" value="1"/>
</dbReference>
<evidence type="ECO:0000256" key="7">
    <source>
        <dbReference type="ARBA" id="ARBA00033215"/>
    </source>
</evidence>
<dbReference type="Gene3D" id="1.50.10.10">
    <property type="match status" value="1"/>
</dbReference>
<evidence type="ECO:0000256" key="4">
    <source>
        <dbReference type="ARBA" id="ARBA00023235"/>
    </source>
</evidence>
<feature type="signal peptide" evidence="10">
    <location>
        <begin position="1"/>
        <end position="25"/>
    </location>
</feature>
<evidence type="ECO:0000313" key="11">
    <source>
        <dbReference type="EMBL" id="CEL98466.1"/>
    </source>
</evidence>
<dbReference type="InterPro" id="IPR008928">
    <property type="entry name" value="6-hairpin_glycosidase_sf"/>
</dbReference>